<dbReference type="Pfam" id="PF21077">
    <property type="entry name" value="GDH_ACT3"/>
    <property type="match status" value="1"/>
</dbReference>
<evidence type="ECO:0000259" key="4">
    <source>
        <dbReference type="Pfam" id="PF21075"/>
    </source>
</evidence>
<dbReference type="PIRSF" id="PIRSF036761">
    <property type="entry name" value="GDH_Mll4104"/>
    <property type="match status" value="1"/>
</dbReference>
<dbReference type="InterPro" id="IPR049056">
    <property type="entry name" value="NAD_Glu_DH_HM3"/>
</dbReference>
<dbReference type="PANTHER" id="PTHR43403:SF1">
    <property type="entry name" value="NAD-SPECIFIC GLUTAMATE DEHYDROGENASE"/>
    <property type="match status" value="1"/>
</dbReference>
<reference evidence="7" key="1">
    <citation type="submission" date="2022-10" db="EMBL/GenBank/DDBJ databases">
        <title>Chitiniphilus purpureus sp. nov., a novel chitin-degrading bacterium isolated from crawfish pond sediment.</title>
        <authorList>
            <person name="Li K."/>
        </authorList>
    </citation>
    <scope>NUCLEOTIDE SEQUENCE</scope>
    <source>
        <strain evidence="7">CD1</strain>
    </source>
</reference>
<dbReference type="Pfam" id="PF21079">
    <property type="entry name" value="GDH_HM2"/>
    <property type="match status" value="1"/>
</dbReference>
<dbReference type="Pfam" id="PF21073">
    <property type="entry name" value="GDH_HM1"/>
    <property type="match status" value="1"/>
</dbReference>
<dbReference type="Pfam" id="PF21074">
    <property type="entry name" value="GDH_C"/>
    <property type="match status" value="1"/>
</dbReference>
<dbReference type="Proteomes" id="UP001061302">
    <property type="component" value="Chromosome"/>
</dbReference>
<protein>
    <submittedName>
        <fullName evidence="7">NAD-glutamate dehydrogenase</fullName>
    </submittedName>
</protein>
<gene>
    <name evidence="7" type="ORF">N8I74_13545</name>
</gene>
<evidence type="ECO:0000259" key="3">
    <source>
        <dbReference type="Pfam" id="PF21074"/>
    </source>
</evidence>
<proteinExistence type="predicted"/>
<keyword evidence="8" id="KW-1185">Reference proteome</keyword>
<dbReference type="InterPro" id="IPR024727">
    <property type="entry name" value="NAD_Glu_DH_N_ACT1"/>
</dbReference>
<evidence type="ECO:0000259" key="5">
    <source>
        <dbReference type="Pfam" id="PF21076"/>
    </source>
</evidence>
<sequence length="1588" mass="175880">MSYLIDKQDLAALLAAAPEDSAFRDFLGAYYPNLSREDFASRSVEDWLGAASAHYRFGARRLEEAVLLRVYNPSLPEHGWESGHTVVEIVVADMPFLVDTVGMALSRLGYNVHLVLHPVLGARRDGQGQGQWQGLLAEGNPESWMRFEIDRASDPRALQAIQDEITHALFALHTAVSDWPAMIARLHDLLAALGDDPPPLAEDELAESTAFLQWLLDGQFVFLGCRDYRFEDTELGTQLMILPGSGLGLLRDEGAGGPSRTFAALTPALREIAYNNQELLILTKADTRSIIHRPTYLDMVCVKRIDASGTVTGELRLLGLYTASAYTTPPRQLPILRRKIEQVMARSGANPAGHRGKTLLNVLDTYPREELLEIGVDELCRIAQGVVSLHERHRVRTFFRDDLYRRYVSIMLYMPRDNYTTDVRVKLQRLLSERFCAQSVEFNVLLSDSPLARIHFIVRIAHGRYPDYDAAELEREIVQIAQRWQDELRAQLRQHAGEESGAARYLLYQRAFPAAYAADYSPRAAVHDIETLESVRTRGHIGARLVAASHGDTRLWRLKLYRAGAIELSDCLPLLENLGVRVLDERPYTISFEHGEAAWIVDIGLRLPQPDLLESPQARQRFIEAFVALFDGLGENDPFNRLILVTQLAWREVLLLRAYARYLKQIGLILDTETLTETLLKHQDHAAALVRLFRLRFDPQGHDQAAATGLAQALVAQTDRLASADEEKILSAYRHAILASVRTNYFQTDSTGKAKPYLALKLAPAGIPRMPQPVPLFEIFVYSPQMEGIHLRGGKVARGGLRWSDRRDDFRTEVLGLVKAQMVKNTVIVPVGSKGGFVLKHPPTEREALLKQGVACYQTLIRGLLDLTDNLLDGQVRAPAQLCRLDEDDPYLVVAADKGTASFSDIANAVSREYGFWLDDAFASGGGNGYDHKKMGITARGAWISVERHFREMGIDVASDPITVAGIGDMSGDVFGNGLLRSQAVKLIAAFDHRHIFLDPDPEPARAFAERERLFALPRSSWADYDPAAISAGGGVWPRSARSIALSAPVRAALGIDVDELEPAQLIQAILKAPVDLLYNGGIGTYVKAAAQNQAEANDRGNDAVRVDGRELRCKVVAEGGNLGFTQLGRIEYALAGGRIFTDAIDNSAGVDCSDREVNIKILLGRIVASGDLTEKQRNALLGSMTDEVAALVLRDNALQTLAIALEAEQAVSLLPVHLRLMQTLERQGKLSRRLEYLPSDSQCQERLQAGQGLTRPELAVLLAYAKIVLKQLLLAAPLVDEPGWNGVLQQAFPPALVERFGARLPEHPLRREIIATVLTNHVVNRYGISCVFRLAEETGSDAARVVQALYEAQALLDAEALARLAETLFTRGAPAREIYHLLLGARRQTERVARWLIQLSPDPAALDHLRTCAALSLAQLPEWLAQQGVARERRETWLANGIPADAINRALAIDYALPFLELARGTGDTGTLAERMRLYLALGERLGFNWLAAAIERLPRDNRWQALARIAARDDLMRLHVSLAQQAWHGGGDGIDARLHAWLERMGVPLAQWHALLQELHDSAPDLAMISAALRELRARLVESAPS</sequence>
<dbReference type="InterPro" id="IPR046346">
    <property type="entry name" value="Aminoacid_DH-like_N_sf"/>
</dbReference>
<dbReference type="InterPro" id="IPR049059">
    <property type="entry name" value="NAD_Glu_DH_HM1"/>
</dbReference>
<evidence type="ECO:0000313" key="7">
    <source>
        <dbReference type="EMBL" id="UXY14335.1"/>
    </source>
</evidence>
<dbReference type="PANTHER" id="PTHR43403">
    <property type="entry name" value="NAD-SPECIFIC GLUTAMATE DEHYDROGENASE"/>
    <property type="match status" value="1"/>
</dbReference>
<feature type="domain" description="NAD-glutamate dehydrogenase catalytic" evidence="2">
    <location>
        <begin position="716"/>
        <end position="1206"/>
    </location>
</feature>
<feature type="domain" description="NAD-specific glutamate dehydrogenase C-terminal" evidence="3">
    <location>
        <begin position="1251"/>
        <end position="1579"/>
    </location>
</feature>
<dbReference type="InterPro" id="IPR007780">
    <property type="entry name" value="NAD_Glu_DH_bac"/>
</dbReference>
<dbReference type="Pfam" id="PF21076">
    <property type="entry name" value="GDH_ACT2"/>
    <property type="match status" value="1"/>
</dbReference>
<evidence type="ECO:0000259" key="2">
    <source>
        <dbReference type="Pfam" id="PF05088"/>
    </source>
</evidence>
<dbReference type="InterPro" id="IPR049062">
    <property type="entry name" value="NAD_Glu_DH_ACT2"/>
</dbReference>
<name>A0ABY6DJ14_9NEIS</name>
<dbReference type="InterPro" id="IPR036291">
    <property type="entry name" value="NAD(P)-bd_dom_sf"/>
</dbReference>
<dbReference type="Pfam" id="PF21075">
    <property type="entry name" value="GDH_ACT1"/>
    <property type="match status" value="1"/>
</dbReference>
<dbReference type="SUPFAM" id="SSF53223">
    <property type="entry name" value="Aminoacid dehydrogenase-like, N-terminal domain"/>
    <property type="match status" value="1"/>
</dbReference>
<dbReference type="Gene3D" id="3.40.50.720">
    <property type="entry name" value="NAD(P)-binding Rossmann-like Domain"/>
    <property type="match status" value="1"/>
</dbReference>
<evidence type="ECO:0000256" key="1">
    <source>
        <dbReference type="ARBA" id="ARBA00023002"/>
    </source>
</evidence>
<evidence type="ECO:0000313" key="8">
    <source>
        <dbReference type="Proteomes" id="UP001061302"/>
    </source>
</evidence>
<dbReference type="InterPro" id="IPR028971">
    <property type="entry name" value="NAD-GDH_cat"/>
</dbReference>
<dbReference type="Pfam" id="PF21078">
    <property type="entry name" value="GDH_HM3"/>
    <property type="match status" value="1"/>
</dbReference>
<feature type="domain" description="NAD-glutamate dehydrogenase ACT2" evidence="5">
    <location>
        <begin position="396"/>
        <end position="485"/>
    </location>
</feature>
<dbReference type="InterPro" id="IPR049064">
    <property type="entry name" value="NAD_Glu_DH_ACT3"/>
</dbReference>
<dbReference type="EMBL" id="CP106753">
    <property type="protein sequence ID" value="UXY14335.1"/>
    <property type="molecule type" value="Genomic_DNA"/>
</dbReference>
<evidence type="ECO:0000259" key="6">
    <source>
        <dbReference type="Pfam" id="PF21077"/>
    </source>
</evidence>
<accession>A0ABY6DJ14</accession>
<feature type="domain" description="NAD-glutamate dehydrogenase ACT3" evidence="6">
    <location>
        <begin position="552"/>
        <end position="612"/>
    </location>
</feature>
<keyword evidence="1" id="KW-0560">Oxidoreductase</keyword>
<dbReference type="RefSeq" id="WP_263123634.1">
    <property type="nucleotide sequence ID" value="NZ_CP106753.1"/>
</dbReference>
<feature type="domain" description="NAD-glutamate dehydrogenase N-terminal ACT1" evidence="4">
    <location>
        <begin position="26"/>
        <end position="165"/>
    </location>
</feature>
<organism evidence="7 8">
    <name type="scientific">Chitiniphilus purpureus</name>
    <dbReference type="NCBI Taxonomy" id="2981137"/>
    <lineage>
        <taxon>Bacteria</taxon>
        <taxon>Pseudomonadati</taxon>
        <taxon>Pseudomonadota</taxon>
        <taxon>Betaproteobacteria</taxon>
        <taxon>Neisseriales</taxon>
        <taxon>Chitinibacteraceae</taxon>
        <taxon>Chitiniphilus</taxon>
    </lineage>
</organism>
<dbReference type="InterPro" id="IPR049058">
    <property type="entry name" value="NAD_Glu_DH_HM2"/>
</dbReference>
<dbReference type="SUPFAM" id="SSF51735">
    <property type="entry name" value="NAD(P)-binding Rossmann-fold domains"/>
    <property type="match status" value="1"/>
</dbReference>
<dbReference type="Pfam" id="PF05088">
    <property type="entry name" value="Bac_GDH_CD"/>
    <property type="match status" value="1"/>
</dbReference>
<dbReference type="InterPro" id="IPR048381">
    <property type="entry name" value="GDH_C"/>
</dbReference>